<organism evidence="9 10">
    <name type="scientific">Prymnesium parvum</name>
    <name type="common">Toxic golden alga</name>
    <dbReference type="NCBI Taxonomy" id="97485"/>
    <lineage>
        <taxon>Eukaryota</taxon>
        <taxon>Haptista</taxon>
        <taxon>Haptophyta</taxon>
        <taxon>Prymnesiophyceae</taxon>
        <taxon>Prymnesiales</taxon>
        <taxon>Prymnesiaceae</taxon>
        <taxon>Prymnesium</taxon>
    </lineage>
</organism>
<evidence type="ECO:0000313" key="10">
    <source>
        <dbReference type="Proteomes" id="UP001515480"/>
    </source>
</evidence>
<evidence type="ECO:0000256" key="3">
    <source>
        <dbReference type="ARBA" id="ARBA00022741"/>
    </source>
</evidence>
<evidence type="ECO:0000256" key="6">
    <source>
        <dbReference type="SAM" id="Coils"/>
    </source>
</evidence>
<keyword evidence="10" id="KW-1185">Reference proteome</keyword>
<dbReference type="Gene3D" id="1.10.510.10">
    <property type="entry name" value="Transferase(Phosphotransferase) domain 1"/>
    <property type="match status" value="1"/>
</dbReference>
<name>A0AB34JLF2_PRYPA</name>
<keyword evidence="4" id="KW-0418">Kinase</keyword>
<accession>A0AB34JLF2</accession>
<dbReference type="AlphaFoldDB" id="A0AB34JLF2"/>
<dbReference type="Pfam" id="PF00069">
    <property type="entry name" value="Pkinase"/>
    <property type="match status" value="1"/>
</dbReference>
<dbReference type="InterPro" id="IPR000719">
    <property type="entry name" value="Prot_kinase_dom"/>
</dbReference>
<keyword evidence="3" id="KW-0547">Nucleotide-binding</keyword>
<evidence type="ECO:0000256" key="4">
    <source>
        <dbReference type="ARBA" id="ARBA00022777"/>
    </source>
</evidence>
<dbReference type="PROSITE" id="PS00108">
    <property type="entry name" value="PROTEIN_KINASE_ST"/>
    <property type="match status" value="1"/>
</dbReference>
<reference evidence="9 10" key="1">
    <citation type="journal article" date="2024" name="Science">
        <title>Giant polyketide synthase enzymes in the biosynthesis of giant marine polyether toxins.</title>
        <authorList>
            <person name="Fallon T.R."/>
            <person name="Shende V.V."/>
            <person name="Wierzbicki I.H."/>
            <person name="Pendleton A.L."/>
            <person name="Watervoot N.F."/>
            <person name="Auber R.P."/>
            <person name="Gonzalez D.J."/>
            <person name="Wisecaver J.H."/>
            <person name="Moore B.S."/>
        </authorList>
    </citation>
    <scope>NUCLEOTIDE SEQUENCE [LARGE SCALE GENOMIC DNA]</scope>
    <source>
        <strain evidence="9 10">12B1</strain>
    </source>
</reference>
<feature type="domain" description="Protein kinase" evidence="8">
    <location>
        <begin position="439"/>
        <end position="712"/>
    </location>
</feature>
<dbReference type="InterPro" id="IPR011009">
    <property type="entry name" value="Kinase-like_dom_sf"/>
</dbReference>
<dbReference type="PANTHER" id="PTHR22974:SF23">
    <property type="entry name" value="TOUSLED-LIKE KINASE, ISOFORM G"/>
    <property type="match status" value="1"/>
</dbReference>
<proteinExistence type="predicted"/>
<dbReference type="Proteomes" id="UP001515480">
    <property type="component" value="Unassembled WGS sequence"/>
</dbReference>
<dbReference type="SUPFAM" id="SSF56112">
    <property type="entry name" value="Protein kinase-like (PK-like)"/>
    <property type="match status" value="1"/>
</dbReference>
<evidence type="ECO:0000256" key="5">
    <source>
        <dbReference type="ARBA" id="ARBA00022840"/>
    </source>
</evidence>
<evidence type="ECO:0000313" key="9">
    <source>
        <dbReference type="EMBL" id="KAL1522741.1"/>
    </source>
</evidence>
<evidence type="ECO:0000256" key="1">
    <source>
        <dbReference type="ARBA" id="ARBA00022527"/>
    </source>
</evidence>
<feature type="region of interest" description="Disordered" evidence="7">
    <location>
        <begin position="17"/>
        <end position="178"/>
    </location>
</feature>
<dbReference type="PANTHER" id="PTHR22974">
    <property type="entry name" value="MIXED LINEAGE PROTEIN KINASE"/>
    <property type="match status" value="1"/>
</dbReference>
<keyword evidence="6" id="KW-0175">Coiled coil</keyword>
<dbReference type="GO" id="GO:0005634">
    <property type="term" value="C:nucleus"/>
    <property type="evidence" value="ECO:0007669"/>
    <property type="project" value="TreeGrafter"/>
</dbReference>
<dbReference type="GO" id="GO:0005524">
    <property type="term" value="F:ATP binding"/>
    <property type="evidence" value="ECO:0007669"/>
    <property type="project" value="UniProtKB-KW"/>
</dbReference>
<evidence type="ECO:0000259" key="8">
    <source>
        <dbReference type="PROSITE" id="PS50011"/>
    </source>
</evidence>
<dbReference type="GO" id="GO:0004674">
    <property type="term" value="F:protein serine/threonine kinase activity"/>
    <property type="evidence" value="ECO:0007669"/>
    <property type="project" value="UniProtKB-KW"/>
</dbReference>
<keyword evidence="2" id="KW-0808">Transferase</keyword>
<dbReference type="PROSITE" id="PS50011">
    <property type="entry name" value="PROTEIN_KINASE_DOM"/>
    <property type="match status" value="1"/>
</dbReference>
<dbReference type="InterPro" id="IPR008271">
    <property type="entry name" value="Ser/Thr_kinase_AS"/>
</dbReference>
<protein>
    <recommendedName>
        <fullName evidence="8">Protein kinase domain-containing protein</fullName>
    </recommendedName>
</protein>
<evidence type="ECO:0000256" key="2">
    <source>
        <dbReference type="ARBA" id="ARBA00022679"/>
    </source>
</evidence>
<keyword evidence="5" id="KW-0067">ATP-binding</keyword>
<dbReference type="GO" id="GO:0035556">
    <property type="term" value="P:intracellular signal transduction"/>
    <property type="evidence" value="ECO:0007669"/>
    <property type="project" value="TreeGrafter"/>
</dbReference>
<keyword evidence="1" id="KW-0723">Serine/threonine-protein kinase</keyword>
<dbReference type="EMBL" id="JBGBPQ010000006">
    <property type="protein sequence ID" value="KAL1522741.1"/>
    <property type="molecule type" value="Genomic_DNA"/>
</dbReference>
<dbReference type="GO" id="GO:0007059">
    <property type="term" value="P:chromosome segregation"/>
    <property type="evidence" value="ECO:0007669"/>
    <property type="project" value="TreeGrafter"/>
</dbReference>
<gene>
    <name evidence="9" type="ORF">AB1Y20_017714</name>
</gene>
<dbReference type="SMART" id="SM00220">
    <property type="entry name" value="S_TKc"/>
    <property type="match status" value="1"/>
</dbReference>
<sequence>MAKELSADRFAMLESRMIGGGSSPGFGVSAPTETSIGFGQMMKPDYSSPSSEPKREADDAVGKEPSKRKPSSGGLFSHLAETTEAANGKRSRRDSGLSGVASARAYTPPRAQAASDTAPAALGQGGKRIQSYFHPEASCKPASARSSPQAVASKQGMGKGTDVGAAQKTSKTDLVSQKAELERQLAEVSATLEKRTGELRRATDAQLELQAQLEQANEELEESRSEAEAMRAAISGMKDELSQFRAEQQLEEQRQKKGREALRIALREQCFRARAEARERLARESVRLGRVEAEAAAFSTTWVQKDGTAMSALLERERNIEQRKQAIEEAKKALRKRKPYSKAAAAAGSDDVKDAHELLDCEEGIKLRGALLAKDQAELLSEKKSLEREAQAHFHELKLVQEFNGLDAQLRDCPALPHHGSVHEPGARGASSSRSQERFVFLDLIATGGFSAVFKAYDLLNYEYVACKLHHVSKEWGDLRKEAFVRHVEREIEITVGVQHRRVVETFAAFEINDSTVVTVMPYCNGGSLADLLRRHGPLAEKDARSIIVQVLYGLLHLHSQKERIIHFDLKPANILFQDGEVRLSDFGLSKVMSSERGNGGMELTSYGSGTHGYLPPECYEGDNSRICPKVDVFSAGVVFFLMLFFPHKPFFKQASQQQIMHMKPHAIIAETEQLEFPGKISAEAQSFLRKCLAPRREDRPDVQALLDDVYISSKSR</sequence>
<feature type="coiled-coil region" evidence="6">
    <location>
        <begin position="274"/>
        <end position="337"/>
    </location>
</feature>
<feature type="compositionally biased region" description="Basic and acidic residues" evidence="7">
    <location>
        <begin position="52"/>
        <end position="67"/>
    </location>
</feature>
<evidence type="ECO:0000256" key="7">
    <source>
        <dbReference type="SAM" id="MobiDB-lite"/>
    </source>
</evidence>
<comment type="caution">
    <text evidence="9">The sequence shown here is derived from an EMBL/GenBank/DDBJ whole genome shotgun (WGS) entry which is preliminary data.</text>
</comment>